<dbReference type="STRING" id="89524.SAMN05444370_14010"/>
<dbReference type="GO" id="GO:0032259">
    <property type="term" value="P:methylation"/>
    <property type="evidence" value="ECO:0007669"/>
    <property type="project" value="UniProtKB-KW"/>
</dbReference>
<dbReference type="PANTHER" id="PTHR43861">
    <property type="entry name" value="TRANS-ACONITATE 2-METHYLTRANSFERASE-RELATED"/>
    <property type="match status" value="1"/>
</dbReference>
<dbReference type="RefSeq" id="WP_093256735.1">
    <property type="nucleotide sequence ID" value="NZ_FNQM01000040.1"/>
</dbReference>
<dbReference type="Gene3D" id="3.40.50.150">
    <property type="entry name" value="Vaccinia Virus protein VP39"/>
    <property type="match status" value="1"/>
</dbReference>
<dbReference type="Gene3D" id="3.40.50.720">
    <property type="entry name" value="NAD(P)-binding Rossmann-like Domain"/>
    <property type="match status" value="1"/>
</dbReference>
<dbReference type="Pfam" id="PF13489">
    <property type="entry name" value="Methyltransf_23"/>
    <property type="match status" value="1"/>
</dbReference>
<protein>
    <submittedName>
        <fullName evidence="1">Methyltransferase domain-containing protein</fullName>
    </submittedName>
</protein>
<gene>
    <name evidence="1" type="ORF">SAMN05444370_14010</name>
</gene>
<dbReference type="GO" id="GO:0008168">
    <property type="term" value="F:methyltransferase activity"/>
    <property type="evidence" value="ECO:0007669"/>
    <property type="project" value="UniProtKB-KW"/>
</dbReference>
<evidence type="ECO:0000313" key="1">
    <source>
        <dbReference type="EMBL" id="SEB05364.1"/>
    </source>
</evidence>
<accession>A0A1H4G734</accession>
<keyword evidence="1" id="KW-0489">Methyltransferase</keyword>
<dbReference type="AlphaFoldDB" id="A0A1H4G734"/>
<proteinExistence type="predicted"/>
<reference evidence="1 2" key="1">
    <citation type="submission" date="2016-10" db="EMBL/GenBank/DDBJ databases">
        <authorList>
            <person name="de Groot N.N."/>
        </authorList>
    </citation>
    <scope>NUCLEOTIDE SEQUENCE [LARGE SCALE GENOMIC DNA]</scope>
    <source>
        <strain evidence="1 2">DSM 15345</strain>
    </source>
</reference>
<dbReference type="SUPFAM" id="SSF53335">
    <property type="entry name" value="S-adenosyl-L-methionine-dependent methyltransferases"/>
    <property type="match status" value="1"/>
</dbReference>
<evidence type="ECO:0000313" key="2">
    <source>
        <dbReference type="Proteomes" id="UP000198703"/>
    </source>
</evidence>
<dbReference type="EMBL" id="FNQM01000040">
    <property type="protein sequence ID" value="SEB05364.1"/>
    <property type="molecule type" value="Genomic_DNA"/>
</dbReference>
<organism evidence="1 2">
    <name type="scientific">Rubrimonas cliftonensis</name>
    <dbReference type="NCBI Taxonomy" id="89524"/>
    <lineage>
        <taxon>Bacteria</taxon>
        <taxon>Pseudomonadati</taxon>
        <taxon>Pseudomonadota</taxon>
        <taxon>Alphaproteobacteria</taxon>
        <taxon>Rhodobacterales</taxon>
        <taxon>Paracoccaceae</taxon>
        <taxon>Rubrimonas</taxon>
    </lineage>
</organism>
<dbReference type="InterPro" id="IPR029063">
    <property type="entry name" value="SAM-dependent_MTases_sf"/>
</dbReference>
<dbReference type="Proteomes" id="UP000198703">
    <property type="component" value="Unassembled WGS sequence"/>
</dbReference>
<sequence length="354" mass="38743">MRSVTPVAESDILYAANGLPALQNRMFDTREAALASATGDVRLAQDPVSGLVRNIAFDPAIIVYDADYQNEQGLSPSFEAHLRETADRLEPLMRGRRIIEIGCGKGRFLRMLAERGHDVEGIDPAYEGDDPRIAKRRFTGSDRFGADLIVLRHVLEHIPDPAGFMACIAQANGGTAKIYIEVPCLEWIASNKAWYDIFYEHVNYFTKEYFESLFGQIYEMRHCFGGQYIGVTAELSSLRPPRLRRALRLPDDFSQSLDRWTRVPVAQPFAVWGAASKGVIFSLLMARAGRSPAAIIDINPAKQGRHVAGAGLLVSAPEDALAALPSGAAILVANPNYHAEIAAAVGGRFSVTSL</sequence>
<keyword evidence="1" id="KW-0808">Transferase</keyword>
<name>A0A1H4G734_9RHOB</name>
<dbReference type="OrthoDB" id="9815644at2"/>
<keyword evidence="2" id="KW-1185">Reference proteome</keyword>